<dbReference type="InterPro" id="IPR012349">
    <property type="entry name" value="Split_barrel_FMN-bd"/>
</dbReference>
<evidence type="ECO:0000256" key="1">
    <source>
        <dbReference type="ARBA" id="ARBA00001917"/>
    </source>
</evidence>
<sequence length="204" mass="21766">MYLNTTQLTAQENYRHLVGGIIPRPIAWISTVSATGVTNLAPYSFFTVASCNPPVLLYTQITSRSGKNKDTLTNILATKSCVINIVSAALLKKMNATCETFPPEISEFSAAGIESCESRFVAAPAVAASKVRYECALREVIQVSSEPSGGSVVLLDVLGIYVADDVRVQSDISHDLLDAVGKLGGDGYAYTRETTALARPKSVT</sequence>
<dbReference type="Gene3D" id="2.30.110.10">
    <property type="entry name" value="Electron Transport, Fmn-binding Protein, Chain A"/>
    <property type="match status" value="1"/>
</dbReference>
<comment type="caution">
    <text evidence="6">The sequence shown here is derived from an EMBL/GenBank/DDBJ whole genome shotgun (WGS) entry which is preliminary data.</text>
</comment>
<evidence type="ECO:0000313" key="7">
    <source>
        <dbReference type="Proteomes" id="UP000247555"/>
    </source>
</evidence>
<accession>A0A318L6V1</accession>
<reference evidence="6 7" key="1">
    <citation type="submission" date="2018-05" db="EMBL/GenBank/DDBJ databases">
        <title>Genomic Encyclopedia of Type Strains, Phase IV (KMG-IV): sequencing the most valuable type-strain genomes for metagenomic binning, comparative biology and taxonomic classification.</title>
        <authorList>
            <person name="Goeker M."/>
        </authorList>
    </citation>
    <scope>NUCLEOTIDE SEQUENCE [LARGE SCALE GENOMIC DNA]</scope>
    <source>
        <strain evidence="6 7">DSM 29661</strain>
    </source>
</reference>
<dbReference type="AlphaFoldDB" id="A0A318L6V1"/>
<dbReference type="Proteomes" id="UP000247555">
    <property type="component" value="Unassembled WGS sequence"/>
</dbReference>
<feature type="domain" description="Flavin reductase like" evidence="5">
    <location>
        <begin position="19"/>
        <end position="168"/>
    </location>
</feature>
<dbReference type="OrthoDB" id="9794638at2"/>
<dbReference type="GO" id="GO:0016646">
    <property type="term" value="F:oxidoreductase activity, acting on the CH-NH group of donors, NAD or NADP as acceptor"/>
    <property type="evidence" value="ECO:0007669"/>
    <property type="project" value="UniProtKB-ARBA"/>
</dbReference>
<keyword evidence="3" id="KW-0288">FMN</keyword>
<evidence type="ECO:0000259" key="5">
    <source>
        <dbReference type="SMART" id="SM00903"/>
    </source>
</evidence>
<protein>
    <submittedName>
        <fullName evidence="6">Flavin reductase (DIM6/NTAB) family NADH-FMN oxidoreductase RutF</fullName>
    </submittedName>
</protein>
<dbReference type="InterPro" id="IPR002563">
    <property type="entry name" value="Flavin_Rdtase-like_dom"/>
</dbReference>
<dbReference type="SMART" id="SM00903">
    <property type="entry name" value="Flavin_Reduct"/>
    <property type="match status" value="1"/>
</dbReference>
<evidence type="ECO:0000256" key="4">
    <source>
        <dbReference type="ARBA" id="ARBA00038054"/>
    </source>
</evidence>
<keyword evidence="7" id="KW-1185">Reference proteome</keyword>
<dbReference type="PANTHER" id="PTHR33798">
    <property type="entry name" value="FLAVOPROTEIN OXYGENASE"/>
    <property type="match status" value="1"/>
</dbReference>
<evidence type="ECO:0000313" key="6">
    <source>
        <dbReference type="EMBL" id="PXX81203.1"/>
    </source>
</evidence>
<proteinExistence type="inferred from homology"/>
<dbReference type="EMBL" id="QJKI01000002">
    <property type="protein sequence ID" value="PXX81203.1"/>
    <property type="molecule type" value="Genomic_DNA"/>
</dbReference>
<comment type="similarity">
    <text evidence="4">Belongs to the flavoredoxin family.</text>
</comment>
<evidence type="ECO:0000256" key="2">
    <source>
        <dbReference type="ARBA" id="ARBA00022630"/>
    </source>
</evidence>
<dbReference type="GO" id="GO:0010181">
    <property type="term" value="F:FMN binding"/>
    <property type="evidence" value="ECO:0007669"/>
    <property type="project" value="InterPro"/>
</dbReference>
<comment type="cofactor">
    <cofactor evidence="1">
        <name>FMN</name>
        <dbReference type="ChEBI" id="CHEBI:58210"/>
    </cofactor>
</comment>
<dbReference type="Pfam" id="PF01613">
    <property type="entry name" value="Flavin_Reduct"/>
    <property type="match status" value="1"/>
</dbReference>
<evidence type="ECO:0000256" key="3">
    <source>
        <dbReference type="ARBA" id="ARBA00022643"/>
    </source>
</evidence>
<keyword evidence="2" id="KW-0285">Flavoprotein</keyword>
<name>A0A318L6V1_9NEIS</name>
<organism evidence="6 7">
    <name type="scientific">Rivihabitans pingtungensis</name>
    <dbReference type="NCBI Taxonomy" id="1054498"/>
    <lineage>
        <taxon>Bacteria</taxon>
        <taxon>Pseudomonadati</taxon>
        <taxon>Pseudomonadota</taxon>
        <taxon>Betaproteobacteria</taxon>
        <taxon>Neisseriales</taxon>
        <taxon>Aquaspirillaceae</taxon>
        <taxon>Rivihabitans</taxon>
    </lineage>
</organism>
<dbReference type="SUPFAM" id="SSF50475">
    <property type="entry name" value="FMN-binding split barrel"/>
    <property type="match status" value="1"/>
</dbReference>
<gene>
    <name evidence="6" type="ORF">DFR34_10238</name>
</gene>
<dbReference type="PANTHER" id="PTHR33798:SF5">
    <property type="entry name" value="FLAVIN REDUCTASE LIKE DOMAIN-CONTAINING PROTEIN"/>
    <property type="match status" value="1"/>
</dbReference>